<reference evidence="1" key="1">
    <citation type="submission" date="2022-02" db="EMBL/GenBank/DDBJ databases">
        <title>Plant Genome Project.</title>
        <authorList>
            <person name="Zhang R.-G."/>
        </authorList>
    </citation>
    <scope>NUCLEOTIDE SEQUENCE</scope>
    <source>
        <strain evidence="1">AT1</strain>
    </source>
</reference>
<keyword evidence="2" id="KW-1185">Reference proteome</keyword>
<organism evidence="1 2">
    <name type="scientific">Rhododendron molle</name>
    <name type="common">Chinese azalea</name>
    <name type="synonym">Azalea mollis</name>
    <dbReference type="NCBI Taxonomy" id="49168"/>
    <lineage>
        <taxon>Eukaryota</taxon>
        <taxon>Viridiplantae</taxon>
        <taxon>Streptophyta</taxon>
        <taxon>Embryophyta</taxon>
        <taxon>Tracheophyta</taxon>
        <taxon>Spermatophyta</taxon>
        <taxon>Magnoliopsida</taxon>
        <taxon>eudicotyledons</taxon>
        <taxon>Gunneridae</taxon>
        <taxon>Pentapetalae</taxon>
        <taxon>asterids</taxon>
        <taxon>Ericales</taxon>
        <taxon>Ericaceae</taxon>
        <taxon>Ericoideae</taxon>
        <taxon>Rhodoreae</taxon>
        <taxon>Rhododendron</taxon>
    </lineage>
</organism>
<evidence type="ECO:0000313" key="2">
    <source>
        <dbReference type="Proteomes" id="UP001062846"/>
    </source>
</evidence>
<dbReference type="Proteomes" id="UP001062846">
    <property type="component" value="Chromosome 5"/>
</dbReference>
<sequence length="103" mass="11503">MGSAVAMVGARHVDPESVRLLWRFSYFGAGGRASAGSIDVARHFCGVVSCFLLGLGLGWFFFLVFWFFSLASPNFSPFVGLLSPLREWFCYFLLCFACLELRV</sequence>
<comment type="caution">
    <text evidence="1">The sequence shown here is derived from an EMBL/GenBank/DDBJ whole genome shotgun (WGS) entry which is preliminary data.</text>
</comment>
<name>A0ACC0NTA8_RHOML</name>
<dbReference type="EMBL" id="CM046392">
    <property type="protein sequence ID" value="KAI8556199.1"/>
    <property type="molecule type" value="Genomic_DNA"/>
</dbReference>
<gene>
    <name evidence="1" type="ORF">RHMOL_Rhmol05G0233600</name>
</gene>
<evidence type="ECO:0000313" key="1">
    <source>
        <dbReference type="EMBL" id="KAI8556199.1"/>
    </source>
</evidence>
<proteinExistence type="predicted"/>
<protein>
    <submittedName>
        <fullName evidence="1">Uncharacterized protein</fullName>
    </submittedName>
</protein>
<accession>A0ACC0NTA8</accession>